<organism evidence="1 2">
    <name type="scientific">Streptomyces phage Faust</name>
    <dbReference type="NCBI Taxonomy" id="2767565"/>
    <lineage>
        <taxon>Viruses</taxon>
        <taxon>Duplodnaviria</taxon>
        <taxon>Heunggongvirae</taxon>
        <taxon>Uroviricota</taxon>
        <taxon>Caudoviricetes</taxon>
        <taxon>Stanwilliamsviridae</taxon>
        <taxon>Loccivirinae</taxon>
        <taxon>Faustvirus</taxon>
        <taxon>Faustvirus faust</taxon>
    </lineage>
</organism>
<evidence type="ECO:0000313" key="2">
    <source>
        <dbReference type="Proteomes" id="UP000516151"/>
    </source>
</evidence>
<evidence type="ECO:0000313" key="1">
    <source>
        <dbReference type="EMBL" id="QNN99237.1"/>
    </source>
</evidence>
<dbReference type="KEGG" id="vg:77927453"/>
<proteinExistence type="predicted"/>
<dbReference type="Proteomes" id="UP000516151">
    <property type="component" value="Segment"/>
</dbReference>
<dbReference type="RefSeq" id="YP_010651744.1">
    <property type="nucleotide sequence ID" value="NC_070783.1"/>
</dbReference>
<keyword evidence="2" id="KW-1185">Reference proteome</keyword>
<name>A0A7G9UYY2_9CAUD</name>
<sequence>MPLFSVEIIPWGYCYDCYTKVEWDIQYSKPWCPVCEKRIPTHSWDMQKKFKEVVNRLPKFR</sequence>
<protein>
    <submittedName>
        <fullName evidence="1">Uncharacterized protein</fullName>
    </submittedName>
</protein>
<reference evidence="1 2" key="1">
    <citation type="submission" date="2020-06" db="EMBL/GenBank/DDBJ databases">
        <authorList>
            <person name="Arora M.N."/>
            <person name="Dalling M.T."/>
            <person name="Dawson S.P.M."/>
            <person name="Elia S.N."/>
            <person name="Burke B."/>
            <person name="Shaffer C.D."/>
            <person name="Weston-Hafer K.A."/>
            <person name="Garlena R.A."/>
            <person name="Russell D.A."/>
            <person name="Pope W.H."/>
            <person name="Jacobs-Sera D."/>
            <person name="Hatfull G.F."/>
        </authorList>
    </citation>
    <scope>NUCLEOTIDE SEQUENCE [LARGE SCALE GENOMIC DNA]</scope>
</reference>
<dbReference type="EMBL" id="MT684598">
    <property type="protein sequence ID" value="QNN99237.1"/>
    <property type="molecule type" value="Genomic_DNA"/>
</dbReference>
<accession>A0A7G9UYY2</accession>
<dbReference type="GeneID" id="77927453"/>
<gene>
    <name evidence="1" type="primary">158</name>
    <name evidence="1" type="ORF">SEA_FAUST_158</name>
</gene>